<dbReference type="InterPro" id="IPR044843">
    <property type="entry name" value="Trans_IPPS_bact-type"/>
</dbReference>
<proteinExistence type="predicted"/>
<comment type="caution">
    <text evidence="3">The sequence shown here is derived from an EMBL/GenBank/DDBJ whole genome shotgun (WGS) entry which is preliminary data.</text>
</comment>
<sequence length="297" mass="32332">MSADSGLSGLALYTQAAQSAASRVIDEYSTSFGTATRLLPPGTRAAIRSIYSLVRVADEIVDGTAEEAGLDADSRREVLDTLETETISAMATGFSSNLIVHAFASVARAADVEKALVQAFFRSMRRDLEPVHSLSEEQYRRYVHGSAEAVGLMCLRVFLQDTAPTTDQMAQLETGAARLGAAFQKINFLRDLHEDAEQLGRAYFPGAVPGELSEARKIEILADIEADLGAARRAIPLLPPGARRATDLATRLFEEVSARLRHTSVAELKRRRVSVPRRVRMQLLLQALLPAVRGGLR</sequence>
<dbReference type="SUPFAM" id="SSF48576">
    <property type="entry name" value="Terpenoid synthases"/>
    <property type="match status" value="1"/>
</dbReference>
<keyword evidence="4" id="KW-1185">Reference proteome</keyword>
<dbReference type="InterPro" id="IPR019845">
    <property type="entry name" value="Squalene/phytoene_synthase_CS"/>
</dbReference>
<dbReference type="InterPro" id="IPR008949">
    <property type="entry name" value="Isoprenoid_synthase_dom_sf"/>
</dbReference>
<gene>
    <name evidence="3" type="ORF">GCM10010529_11340</name>
</gene>
<accession>A0ABP6LSU3</accession>
<evidence type="ECO:0000256" key="1">
    <source>
        <dbReference type="ARBA" id="ARBA00004684"/>
    </source>
</evidence>
<evidence type="ECO:0000313" key="4">
    <source>
        <dbReference type="Proteomes" id="UP001500236"/>
    </source>
</evidence>
<evidence type="ECO:0000256" key="2">
    <source>
        <dbReference type="ARBA" id="ARBA00022679"/>
    </source>
</evidence>
<dbReference type="Pfam" id="PF00494">
    <property type="entry name" value="SQS_PSY"/>
    <property type="match status" value="1"/>
</dbReference>
<dbReference type="PROSITE" id="PS01045">
    <property type="entry name" value="SQUALEN_PHYTOEN_SYN_2"/>
    <property type="match status" value="1"/>
</dbReference>
<protein>
    <submittedName>
        <fullName evidence="3">Phytoene/squalene synthase family protein</fullName>
    </submittedName>
</protein>
<keyword evidence="2" id="KW-0808">Transferase</keyword>
<comment type="pathway">
    <text evidence="1">Carotenoid biosynthesis; phytoene biosynthesis.</text>
</comment>
<dbReference type="SFLD" id="SFLDG01212">
    <property type="entry name" value="Phytoene_synthase_like"/>
    <property type="match status" value="1"/>
</dbReference>
<dbReference type="EMBL" id="BAAAVT010000006">
    <property type="protein sequence ID" value="GAA3059386.1"/>
    <property type="molecule type" value="Genomic_DNA"/>
</dbReference>
<dbReference type="RefSeq" id="WP_344682112.1">
    <property type="nucleotide sequence ID" value="NZ_BAAAVT010000006.1"/>
</dbReference>
<name>A0ABP6LSU3_9MICC</name>
<dbReference type="PANTHER" id="PTHR31480">
    <property type="entry name" value="BIFUNCTIONAL LYCOPENE CYCLASE/PHYTOENE SYNTHASE"/>
    <property type="match status" value="1"/>
</dbReference>
<evidence type="ECO:0000313" key="3">
    <source>
        <dbReference type="EMBL" id="GAA3059386.1"/>
    </source>
</evidence>
<dbReference type="SFLD" id="SFLDS00005">
    <property type="entry name" value="Isoprenoid_Synthase_Type_I"/>
    <property type="match status" value="1"/>
</dbReference>
<organism evidence="3 4">
    <name type="scientific">Nesterenkonia aethiopica</name>
    <dbReference type="NCBI Taxonomy" id="269144"/>
    <lineage>
        <taxon>Bacteria</taxon>
        <taxon>Bacillati</taxon>
        <taxon>Actinomycetota</taxon>
        <taxon>Actinomycetes</taxon>
        <taxon>Micrococcales</taxon>
        <taxon>Micrococcaceae</taxon>
        <taxon>Nesterenkonia</taxon>
    </lineage>
</organism>
<dbReference type="InterPro" id="IPR002060">
    <property type="entry name" value="Squ/phyt_synthse"/>
</dbReference>
<dbReference type="SFLD" id="SFLDG01018">
    <property type="entry name" value="Squalene/Phytoene_Synthase_Lik"/>
    <property type="match status" value="1"/>
</dbReference>
<reference evidence="4" key="1">
    <citation type="journal article" date="2019" name="Int. J. Syst. Evol. Microbiol.">
        <title>The Global Catalogue of Microorganisms (GCM) 10K type strain sequencing project: providing services to taxonomists for standard genome sequencing and annotation.</title>
        <authorList>
            <consortium name="The Broad Institute Genomics Platform"/>
            <consortium name="The Broad Institute Genome Sequencing Center for Infectious Disease"/>
            <person name="Wu L."/>
            <person name="Ma J."/>
        </authorList>
    </citation>
    <scope>NUCLEOTIDE SEQUENCE [LARGE SCALE GENOMIC DNA]</scope>
    <source>
        <strain evidence="4">JCM 14309</strain>
    </source>
</reference>
<dbReference type="Gene3D" id="1.10.600.10">
    <property type="entry name" value="Farnesyl Diphosphate Synthase"/>
    <property type="match status" value="1"/>
</dbReference>
<dbReference type="Proteomes" id="UP001500236">
    <property type="component" value="Unassembled WGS sequence"/>
</dbReference>